<accession>A0A2H6KCJ4</accession>
<reference evidence="1 2" key="1">
    <citation type="journal article" date="2017" name="BMC Genomics">
        <title>Whole-genome assembly of Babesia ovata and comparative genomics between closely related pathogens.</title>
        <authorList>
            <person name="Yamagishi J."/>
            <person name="Asada M."/>
            <person name="Hakimi H."/>
            <person name="Tanaka T.Q."/>
            <person name="Sugimoto C."/>
            <person name="Kawazu S."/>
        </authorList>
    </citation>
    <scope>NUCLEOTIDE SEQUENCE [LARGE SCALE GENOMIC DNA]</scope>
    <source>
        <strain evidence="1 2">Miyake</strain>
    </source>
</reference>
<dbReference type="OrthoDB" id="360385at2759"/>
<dbReference type="GeneID" id="39874449"/>
<keyword evidence="2" id="KW-1185">Reference proteome</keyword>
<comment type="caution">
    <text evidence="1">The sequence shown here is derived from an EMBL/GenBank/DDBJ whole genome shotgun (WGS) entry which is preliminary data.</text>
</comment>
<name>A0A2H6KCJ4_9APIC</name>
<evidence type="ECO:0000313" key="2">
    <source>
        <dbReference type="Proteomes" id="UP000236319"/>
    </source>
</evidence>
<dbReference type="AlphaFoldDB" id="A0A2H6KCJ4"/>
<dbReference type="RefSeq" id="XP_028866922.1">
    <property type="nucleotide sequence ID" value="XM_029011089.1"/>
</dbReference>
<dbReference type="VEuPathDB" id="PiroplasmaDB:BOVATA_021720"/>
<dbReference type="Proteomes" id="UP000236319">
    <property type="component" value="Unassembled WGS sequence"/>
</dbReference>
<evidence type="ECO:0000313" key="1">
    <source>
        <dbReference type="EMBL" id="GBE60679.1"/>
    </source>
</evidence>
<protein>
    <submittedName>
        <fullName evidence="1">Tripartite motif-containing 45 isoform X2, putative</fullName>
    </submittedName>
</protein>
<gene>
    <name evidence="1" type="ORF">BOVATA_021720</name>
</gene>
<proteinExistence type="predicted"/>
<organism evidence="1 2">
    <name type="scientific">Babesia ovata</name>
    <dbReference type="NCBI Taxonomy" id="189622"/>
    <lineage>
        <taxon>Eukaryota</taxon>
        <taxon>Sar</taxon>
        <taxon>Alveolata</taxon>
        <taxon>Apicomplexa</taxon>
        <taxon>Aconoidasida</taxon>
        <taxon>Piroplasmida</taxon>
        <taxon>Babesiidae</taxon>
        <taxon>Babesia</taxon>
    </lineage>
</organism>
<sequence length="1136" mass="128050">MDMPGQGSEVCLQWYEAWLTSIATIESPRSPAWDDNLPHYARLQNAGSLNEIAIEHYHALHKGDLSLEELSQHIGQIGDVLSQVDLRKLATQPKSRSRQMLTPFFDCADISQALQECHRQDSFAYVFLLVRLLYEILLYTKSSAVRVFCFYQIVRNAKVLRILFGLVTREVSLKGTEGYVEGVTPSTVDALNTIGQLPRRFSFNVMDNILKQMLTSKDINLRVCGLELLKLCPRIVACNPQLLGELRDTLVGPVEELASKAAVSLVSVLEYVPEAIAQIFLTCSHEHALAVEFSPQRIQSFCCVALGCRQQPLYKTAFRMCWNIWIHVDTCREERQTSDTLMVRESHFYLMLTSTILCLGHPELEMRQRRRLESLIYDQKERDCGMEVALCLNLLYRHNGDTKELTKLTKAKIKGTNSIKDMNILLCSMHIRQFEETKNPNAFLNALAVFEDLVVSDPANIKLLYELKNAFKLLKTNYSEYMIRMLRAAASQYAALTGELSYLQSVVIRTMGNIVKMCYVVEPQKLAKMMPEIKEIVELNDLRYLFKPLLSADDFGPVDDGLTATQVNLWVGTLYDLTYIKPPKVQNFVTIPVSIDLLSGKLGNTSETSPVRVAVITKKDSFNSSVLNEHVRALISSAFARISSGSVLKLIIDLALRLGLYREAANCLKQLELWTNDTLLWFNAFLLYANAEVEADEIKAVQLRVQGLDALETYSHQCTSWAMRHSRNEVMAPELNYALPSLVTHAWCVLRLVFQVAVGHLRLLFRETPHDCSALTSVFVGLFGHFKSLRWAFRNVCCETTNILQVYEGLCILLYAICTAEPLPEVKKEDIASQNPEETQPTRDPDEALRCYITNIFAEDDIHMPETFAIVNLIDPAIRAQLYTAPAIMAAHKGLIGAVTKQSSDSNADKAESVVPQVMPTHASQLSLESILNEFVLFSRVRTNKEKNHMKKAVASDDHNVIAAAQCEVFFSYLSRDMEPLMALQPLAKMCDAQNRSTKTVQDLLNAISTLQLPMPVGVIKTFPLPFAALTALVEYEKRSGDGPAAIHIQGSMRNCACRVPWIKIKLEVLNGRTSSSVLFRRRFKMHRNVIDKYVHLYLELQDVDALSFSCLPLNSGGYPCGVPTHFRPTSREIST</sequence>
<dbReference type="EMBL" id="BDSA01000002">
    <property type="protein sequence ID" value="GBE60679.1"/>
    <property type="molecule type" value="Genomic_DNA"/>
</dbReference>